<evidence type="ECO:0000313" key="4">
    <source>
        <dbReference type="EMBL" id="KAG9190455.1"/>
    </source>
</evidence>
<gene>
    <name evidence="4" type="ORF">G6011_08543</name>
</gene>
<dbReference type="AlphaFoldDB" id="A0AAD4I668"/>
<organism evidence="4 5">
    <name type="scientific">Alternaria panax</name>
    <dbReference type="NCBI Taxonomy" id="48097"/>
    <lineage>
        <taxon>Eukaryota</taxon>
        <taxon>Fungi</taxon>
        <taxon>Dikarya</taxon>
        <taxon>Ascomycota</taxon>
        <taxon>Pezizomycotina</taxon>
        <taxon>Dothideomycetes</taxon>
        <taxon>Pleosporomycetidae</taxon>
        <taxon>Pleosporales</taxon>
        <taxon>Pleosporineae</taxon>
        <taxon>Pleosporaceae</taxon>
        <taxon>Alternaria</taxon>
        <taxon>Alternaria sect. Panax</taxon>
    </lineage>
</organism>
<accession>A0AAD4I668</accession>
<dbReference type="PANTHER" id="PTHR45527">
    <property type="entry name" value="NONRIBOSOMAL PEPTIDE SYNTHETASE"/>
    <property type="match status" value="1"/>
</dbReference>
<dbReference type="InterPro" id="IPR000873">
    <property type="entry name" value="AMP-dep_synth/lig_dom"/>
</dbReference>
<name>A0AAD4I668_9PLEO</name>
<dbReference type="GO" id="GO:0005737">
    <property type="term" value="C:cytoplasm"/>
    <property type="evidence" value="ECO:0007669"/>
    <property type="project" value="TreeGrafter"/>
</dbReference>
<evidence type="ECO:0000256" key="2">
    <source>
        <dbReference type="ARBA" id="ARBA00022553"/>
    </source>
</evidence>
<dbReference type="Proteomes" id="UP001199106">
    <property type="component" value="Unassembled WGS sequence"/>
</dbReference>
<keyword evidence="1" id="KW-0596">Phosphopantetheine</keyword>
<comment type="caution">
    <text evidence="4">The sequence shown here is derived from an EMBL/GenBank/DDBJ whole genome shotgun (WGS) entry which is preliminary data.</text>
</comment>
<dbReference type="EMBL" id="JAANER010000004">
    <property type="protein sequence ID" value="KAG9190455.1"/>
    <property type="molecule type" value="Genomic_DNA"/>
</dbReference>
<sequence length="413" mass="45186">MDLIDPAECKLSMERGIGLVLEVLFTSVLERLQEVVTAMPHEVAVKDERDNATTYIDLLRRAIAMSSDLKCHGVGRGTPVCVIGPPTIDLLYSVIAIWCVGGIYVPVDHHLSIENDLLIAKNSATKFCVVSAPDLMDFALDLQLDTVFYCGDMVYAEGFDEVEKPLSDDVAVGLQVPSPDDTSKGVMLTHENLKTIKPVVLQHSDWLSDLALFQILFALTSGGTLILAVDPISIDISNIMVQQEITITIATPSEYSTWSQQSLNMLKHCKSWKFALSIGENMSSSIVRSFTELANLHGATETTVACSVGFVEYREYAADKKGVLVPIAGPGIGVGYFNSEDDKERFHTHPETGSKCFCTRNWGFTNDTGELFVVSRCLDESIAHIQGFQVELGDVSRTIVDQANDSVLEAVVI</sequence>
<evidence type="ECO:0000259" key="3">
    <source>
        <dbReference type="Pfam" id="PF00501"/>
    </source>
</evidence>
<dbReference type="Gene3D" id="3.40.50.12780">
    <property type="entry name" value="N-terminal domain of ligase-like"/>
    <property type="match status" value="1"/>
</dbReference>
<dbReference type="GO" id="GO:0043041">
    <property type="term" value="P:amino acid activation for nonribosomal peptide biosynthetic process"/>
    <property type="evidence" value="ECO:0007669"/>
    <property type="project" value="TreeGrafter"/>
</dbReference>
<keyword evidence="5" id="KW-1185">Reference proteome</keyword>
<reference evidence="4" key="1">
    <citation type="submission" date="2021-07" db="EMBL/GenBank/DDBJ databases">
        <title>Genome Resource of American Ginseng Black Spot Pathogen Alternaria panax.</title>
        <authorList>
            <person name="Qiu C."/>
            <person name="Wang W."/>
            <person name="Liu Z."/>
        </authorList>
    </citation>
    <scope>NUCLEOTIDE SEQUENCE</scope>
    <source>
        <strain evidence="4">BNCC115425</strain>
    </source>
</reference>
<proteinExistence type="predicted"/>
<keyword evidence="2" id="KW-0597">Phosphoprotein</keyword>
<dbReference type="InterPro" id="IPR042099">
    <property type="entry name" value="ANL_N_sf"/>
</dbReference>
<dbReference type="Pfam" id="PF00501">
    <property type="entry name" value="AMP-binding"/>
    <property type="match status" value="1"/>
</dbReference>
<evidence type="ECO:0000256" key="1">
    <source>
        <dbReference type="ARBA" id="ARBA00022450"/>
    </source>
</evidence>
<evidence type="ECO:0000313" key="5">
    <source>
        <dbReference type="Proteomes" id="UP001199106"/>
    </source>
</evidence>
<dbReference type="SUPFAM" id="SSF56801">
    <property type="entry name" value="Acetyl-CoA synthetase-like"/>
    <property type="match status" value="1"/>
</dbReference>
<dbReference type="GO" id="GO:0031177">
    <property type="term" value="F:phosphopantetheine binding"/>
    <property type="evidence" value="ECO:0007669"/>
    <property type="project" value="TreeGrafter"/>
</dbReference>
<dbReference type="GO" id="GO:0044550">
    <property type="term" value="P:secondary metabolite biosynthetic process"/>
    <property type="evidence" value="ECO:0007669"/>
    <property type="project" value="TreeGrafter"/>
</dbReference>
<protein>
    <recommendedName>
        <fullName evidence="3">AMP-dependent synthetase/ligase domain-containing protein</fullName>
    </recommendedName>
</protein>
<feature type="domain" description="AMP-dependent synthetase/ligase" evidence="3">
    <location>
        <begin position="33"/>
        <end position="313"/>
    </location>
</feature>
<dbReference type="PANTHER" id="PTHR45527:SF1">
    <property type="entry name" value="FATTY ACID SYNTHASE"/>
    <property type="match status" value="1"/>
</dbReference>